<feature type="transmembrane region" description="Helical" evidence="6">
    <location>
        <begin position="741"/>
        <end position="765"/>
    </location>
</feature>
<feature type="transmembrane region" description="Helical" evidence="6">
    <location>
        <begin position="207"/>
        <end position="225"/>
    </location>
</feature>
<proteinExistence type="predicted"/>
<evidence type="ECO:0000313" key="10">
    <source>
        <dbReference type="Proteomes" id="UP000182057"/>
    </source>
</evidence>
<evidence type="ECO:0000256" key="3">
    <source>
        <dbReference type="ARBA" id="ARBA00022748"/>
    </source>
</evidence>
<dbReference type="AlphaFoldDB" id="A0A1D3UDJ6"/>
<protein>
    <submittedName>
        <fullName evidence="9">Cytochrome c biogenesis protein CcsA</fullName>
    </submittedName>
</protein>
<feature type="transmembrane region" description="Helical" evidence="6">
    <location>
        <begin position="77"/>
        <end position="98"/>
    </location>
</feature>
<evidence type="ECO:0000256" key="2">
    <source>
        <dbReference type="ARBA" id="ARBA00022692"/>
    </source>
</evidence>
<evidence type="ECO:0000259" key="8">
    <source>
        <dbReference type="Pfam" id="PF05140"/>
    </source>
</evidence>
<dbReference type="PANTHER" id="PTHR30071:SF1">
    <property type="entry name" value="CYTOCHROME B_B6 PROTEIN-RELATED"/>
    <property type="match status" value="1"/>
</dbReference>
<dbReference type="GO" id="GO:0005886">
    <property type="term" value="C:plasma membrane"/>
    <property type="evidence" value="ECO:0007669"/>
    <property type="project" value="TreeGrafter"/>
</dbReference>
<keyword evidence="2 6" id="KW-0812">Transmembrane</keyword>
<dbReference type="InterPro" id="IPR045062">
    <property type="entry name" value="Cyt_c_biogenesis_CcsA/CcmC"/>
</dbReference>
<reference evidence="9 10" key="1">
    <citation type="submission" date="2016-09" db="EMBL/GenBank/DDBJ databases">
        <authorList>
            <person name="Capua I."/>
            <person name="De Benedictis P."/>
            <person name="Joannis T."/>
            <person name="Lombin L.H."/>
            <person name="Cattoli G."/>
        </authorList>
    </citation>
    <scope>NUCLEOTIDE SEQUENCE [LARGE SCALE GENOMIC DNA]</scope>
    <source>
        <strain evidence="9 10">UB20</strain>
    </source>
</reference>
<evidence type="ECO:0000313" key="9">
    <source>
        <dbReference type="EMBL" id="SCQ18224.1"/>
    </source>
</evidence>
<comment type="subcellular location">
    <subcellularLocation>
        <location evidence="1">Membrane</location>
        <topology evidence="1">Multi-pass membrane protein</topology>
    </subcellularLocation>
</comment>
<dbReference type="GO" id="GO:0017004">
    <property type="term" value="P:cytochrome complex assembly"/>
    <property type="evidence" value="ECO:0007669"/>
    <property type="project" value="UniProtKB-KW"/>
</dbReference>
<evidence type="ECO:0000256" key="1">
    <source>
        <dbReference type="ARBA" id="ARBA00004141"/>
    </source>
</evidence>
<feature type="transmembrane region" description="Helical" evidence="6">
    <location>
        <begin position="571"/>
        <end position="587"/>
    </location>
</feature>
<dbReference type="InterPro" id="IPR007816">
    <property type="entry name" value="ResB-like_domain"/>
</dbReference>
<dbReference type="Pfam" id="PF05140">
    <property type="entry name" value="ResB"/>
    <property type="match status" value="1"/>
</dbReference>
<dbReference type="InterPro" id="IPR002541">
    <property type="entry name" value="Cyt_c_assembly"/>
</dbReference>
<feature type="transmembrane region" description="Helical" evidence="6">
    <location>
        <begin position="237"/>
        <end position="258"/>
    </location>
</feature>
<dbReference type="Pfam" id="PF01578">
    <property type="entry name" value="Cytochrom_C_asm"/>
    <property type="match status" value="1"/>
</dbReference>
<gene>
    <name evidence="9" type="primary">ccsA</name>
    <name evidence="9" type="ORF">TFUB20_00277</name>
</gene>
<feature type="transmembrane region" description="Helical" evidence="6">
    <location>
        <begin position="594"/>
        <end position="613"/>
    </location>
</feature>
<feature type="domain" description="ResB-like" evidence="8">
    <location>
        <begin position="74"/>
        <end position="194"/>
    </location>
</feature>
<dbReference type="OrthoDB" id="9814290at2"/>
<keyword evidence="4 6" id="KW-1133">Transmembrane helix</keyword>
<name>A0A1D3UDJ6_TANFO</name>
<feature type="transmembrane region" description="Helical" evidence="6">
    <location>
        <begin position="777"/>
        <end position="798"/>
    </location>
</feature>
<evidence type="ECO:0000259" key="7">
    <source>
        <dbReference type="Pfam" id="PF01578"/>
    </source>
</evidence>
<organism evidence="9 10">
    <name type="scientific">Tannerella forsythia</name>
    <name type="common">Bacteroides forsythus</name>
    <dbReference type="NCBI Taxonomy" id="28112"/>
    <lineage>
        <taxon>Bacteria</taxon>
        <taxon>Pseudomonadati</taxon>
        <taxon>Bacteroidota</taxon>
        <taxon>Bacteroidia</taxon>
        <taxon>Bacteroidales</taxon>
        <taxon>Tannerellaceae</taxon>
        <taxon>Tannerella</taxon>
    </lineage>
</organism>
<feature type="transmembrane region" description="Helical" evidence="6">
    <location>
        <begin position="537"/>
        <end position="559"/>
    </location>
</feature>
<feature type="transmembrane region" description="Helical" evidence="6">
    <location>
        <begin position="633"/>
        <end position="660"/>
    </location>
</feature>
<dbReference type="RefSeq" id="WP_074449327.1">
    <property type="nucleotide sequence ID" value="NZ_FMMM01000016.1"/>
</dbReference>
<evidence type="ECO:0000256" key="6">
    <source>
        <dbReference type="SAM" id="Phobius"/>
    </source>
</evidence>
<feature type="transmembrane region" description="Helical" evidence="6">
    <location>
        <begin position="716"/>
        <end position="734"/>
    </location>
</feature>
<sequence precursor="true">MSPIEKIMSSYRTMLLLFTMYAVGLSAATLIEKAHGSTLAKVLIYYSPLFFLLQLLLIANFAAIIRRRQFLQKKRWSMLLVHFSWVVILSGSVISHLFGVEGTIHLREGEKKGRIHIRSNHGQRMDPLPFEIELERFTLTRYPGSTSPSSYESNLLVYVDDGEVHRECVFMNNVLDVKGYRFFQASFDPDERGTILSVNKDVAGRNVTYAGYLLLMVGFIGCVVGRNSRLRRLISQLKNHTTVFLFLPCMLPVSVWSMPDRAAMKKAVLQIHIPDEHLARFGSLPVQSMNGRMIPVHTFSSEILRKLHKKSTIDGLSADRFLLSLLTMPEMWMYVPFMALPDNELAAYYDLTKGECAYAELFHPDGTYKLQVRLEEAYRKIPTQRSGFDKDLIKLDEQINIFHQVANGQLLRIFPHETDTNSRWYAPGDDLSAYGGADSVFVSQSFAAYLSEVRRALKSGDWSKADDALQRIRNYQEEKNRTIDIDTDRIRLEVMYNKLDPFRRCKIGYLSLGGMMLLLSFILFFKDSRWIRRMLGVLSLGVGTVFAFHILGMGFRWFIGGYAPWSNSYETMVYMAWATALAGFLFMRRNPMTFALATLFAGVILFVSGLNWMDPQINPLVPVLKSPWLMFHVAVLMMAYGFFGISCLIGITSLTMMSILGKERIKHHARSFRELGIINEIALLAGLMLMTIGTFMGAVWANESWGRYWGWDPKETWALITIVVYTMVTHLHLLPQWYNLWSLNLCSVIAFASVLMTYFGVNYFLSGMHSYGQNDSIQGLFIYLYIIAGIVAVLIVTARKGRFLKMNRIKHNLYET</sequence>
<dbReference type="Proteomes" id="UP000182057">
    <property type="component" value="Unassembled WGS sequence"/>
</dbReference>
<feature type="transmembrane region" description="Helical" evidence="6">
    <location>
        <begin position="507"/>
        <end position="525"/>
    </location>
</feature>
<dbReference type="EMBL" id="FMMM01000016">
    <property type="protein sequence ID" value="SCQ18224.1"/>
    <property type="molecule type" value="Genomic_DNA"/>
</dbReference>
<dbReference type="GO" id="GO:0020037">
    <property type="term" value="F:heme binding"/>
    <property type="evidence" value="ECO:0007669"/>
    <property type="project" value="InterPro"/>
</dbReference>
<evidence type="ECO:0000256" key="5">
    <source>
        <dbReference type="ARBA" id="ARBA00023136"/>
    </source>
</evidence>
<feature type="domain" description="Cytochrome c assembly protein" evidence="7">
    <location>
        <begin position="565"/>
        <end position="769"/>
    </location>
</feature>
<feature type="transmembrane region" description="Helical" evidence="6">
    <location>
        <begin position="43"/>
        <end position="65"/>
    </location>
</feature>
<accession>A0A1D3UDJ6</accession>
<dbReference type="PANTHER" id="PTHR30071">
    <property type="entry name" value="HEME EXPORTER PROTEIN C"/>
    <property type="match status" value="1"/>
</dbReference>
<feature type="transmembrane region" description="Helical" evidence="6">
    <location>
        <begin position="681"/>
        <end position="701"/>
    </location>
</feature>
<keyword evidence="5 6" id="KW-0472">Membrane</keyword>
<keyword evidence="3" id="KW-0201">Cytochrome c-type biogenesis</keyword>
<evidence type="ECO:0000256" key="4">
    <source>
        <dbReference type="ARBA" id="ARBA00022989"/>
    </source>
</evidence>